<dbReference type="InParanoid" id="A0A2G5DW88"/>
<feature type="chain" id="PRO_5013700308" description="cellulase" evidence="9">
    <location>
        <begin position="22"/>
        <end position="551"/>
    </location>
</feature>
<evidence type="ECO:0000256" key="3">
    <source>
        <dbReference type="ARBA" id="ARBA00012601"/>
    </source>
</evidence>
<evidence type="ECO:0000256" key="1">
    <source>
        <dbReference type="ARBA" id="ARBA00000966"/>
    </source>
</evidence>
<evidence type="ECO:0000256" key="8">
    <source>
        <dbReference type="ARBA" id="ARBA00023326"/>
    </source>
</evidence>
<keyword evidence="8" id="KW-0624">Polysaccharide degradation</keyword>
<evidence type="ECO:0000256" key="2">
    <source>
        <dbReference type="ARBA" id="ARBA00007072"/>
    </source>
</evidence>
<keyword evidence="4" id="KW-0378">Hydrolase</keyword>
<keyword evidence="9" id="KW-0732">Signal</keyword>
<protein>
    <recommendedName>
        <fullName evidence="3">cellulase</fullName>
        <ecNumber evidence="3">3.2.1.4</ecNumber>
    </recommendedName>
</protein>
<accession>A0A2G5DW88</accession>
<keyword evidence="7" id="KW-0326">Glycosidase</keyword>
<dbReference type="PANTHER" id="PTHR22298">
    <property type="entry name" value="ENDO-1,4-BETA-GLUCANASE"/>
    <property type="match status" value="1"/>
</dbReference>
<dbReference type="GO" id="GO:0008810">
    <property type="term" value="F:cellulase activity"/>
    <property type="evidence" value="ECO:0007669"/>
    <property type="project" value="UniProtKB-EC"/>
</dbReference>
<dbReference type="SUPFAM" id="SSF48208">
    <property type="entry name" value="Six-hairpin glycosidases"/>
    <property type="match status" value="1"/>
</dbReference>
<evidence type="ECO:0000313" key="11">
    <source>
        <dbReference type="EMBL" id="PIA47779.1"/>
    </source>
</evidence>
<evidence type="ECO:0000256" key="4">
    <source>
        <dbReference type="ARBA" id="ARBA00022801"/>
    </source>
</evidence>
<dbReference type="Proteomes" id="UP000230069">
    <property type="component" value="Unassembled WGS sequence"/>
</dbReference>
<evidence type="ECO:0000259" key="10">
    <source>
        <dbReference type="Pfam" id="PF00759"/>
    </source>
</evidence>
<dbReference type="GO" id="GO:0030245">
    <property type="term" value="P:cellulose catabolic process"/>
    <property type="evidence" value="ECO:0007669"/>
    <property type="project" value="UniProtKB-KW"/>
</dbReference>
<evidence type="ECO:0000313" key="12">
    <source>
        <dbReference type="Proteomes" id="UP000230069"/>
    </source>
</evidence>
<keyword evidence="5" id="KW-0136">Cellulose degradation</keyword>
<evidence type="ECO:0000256" key="9">
    <source>
        <dbReference type="SAM" id="SignalP"/>
    </source>
</evidence>
<dbReference type="EC" id="3.2.1.4" evidence="3"/>
<dbReference type="InterPro" id="IPR001701">
    <property type="entry name" value="Glyco_hydro_9"/>
</dbReference>
<gene>
    <name evidence="11" type="ORF">AQUCO_01400403v1</name>
</gene>
<dbReference type="OrthoDB" id="10257085at2759"/>
<dbReference type="Gene3D" id="1.50.10.10">
    <property type="match status" value="2"/>
</dbReference>
<comment type="similarity">
    <text evidence="2">Belongs to the glycosyl hydrolase 9 (cellulase E) family.</text>
</comment>
<feature type="non-terminal residue" evidence="11">
    <location>
        <position position="1"/>
    </location>
</feature>
<dbReference type="STRING" id="218851.A0A2G5DW88"/>
<keyword evidence="12" id="KW-1185">Reference proteome</keyword>
<reference evidence="11 12" key="1">
    <citation type="submission" date="2017-09" db="EMBL/GenBank/DDBJ databases">
        <title>WGS assembly of Aquilegia coerulea Goldsmith.</title>
        <authorList>
            <person name="Hodges S."/>
            <person name="Kramer E."/>
            <person name="Nordborg M."/>
            <person name="Tomkins J."/>
            <person name="Borevitz J."/>
            <person name="Derieg N."/>
            <person name="Yan J."/>
            <person name="Mihaltcheva S."/>
            <person name="Hayes R.D."/>
            <person name="Rokhsar D."/>
        </authorList>
    </citation>
    <scope>NUCLEOTIDE SEQUENCE [LARGE SCALE GENOMIC DNA]</scope>
    <source>
        <strain evidence="12">cv. Goldsmith</strain>
    </source>
</reference>
<dbReference type="InterPro" id="IPR012341">
    <property type="entry name" value="6hp_glycosidase-like_sf"/>
</dbReference>
<name>A0A2G5DW88_AQUCA</name>
<sequence>SVVLVIIAVVLLACLLPRKHTHQGPSRNYTIPVNQALFFFDAQKSGILPKNSAVKFRGDSGVQDGISSNTNVNLVGGYYDSGNNIKFTFPTAYTVTLLSWTVIEYHEKYSNVGELDHVKDIIKWGSDYLLKVFVPPNATSDSTLYSQASDLCTDNSTTPDNDINCWQRPEDMAYPRPVSFCKDTASDLAGEIIAALSAASLVFKSEMLYSGELIKAAEQLFRLVTSNTYKNGTYTIGDCGREAGQFYNSSGYLDELTWGGSWLFFATGNTSYLHYATESFESAMNAELDSDKGVFDWNNKLAANAVLLTRLRYFHDPGYPYEVALESSGNITTMLMCSYLSERTFDTTPSGLILLRPDYGAPLQYAATASFLSKLYTDYLYAQRIPGLSCGTHSISPEMIIFLGKLVKTPYILTGFDVNPPMLSNLGVNPLPLCNPQVNYILGQNPKKMSYLVGFNDNYPKQVHHRAASIPWDNQQHSCVEGNKWLSSKDPNPNLLIGAMVAGPDQDDNFIDSRDNPIFTEPTISGNAGLTQRESLQISNYYDSKFYFLSF</sequence>
<keyword evidence="6" id="KW-0119">Carbohydrate metabolism</keyword>
<dbReference type="EMBL" id="KZ305031">
    <property type="protein sequence ID" value="PIA47779.1"/>
    <property type="molecule type" value="Genomic_DNA"/>
</dbReference>
<dbReference type="InterPro" id="IPR008928">
    <property type="entry name" value="6-hairpin_glycosidase_sf"/>
</dbReference>
<feature type="signal peptide" evidence="9">
    <location>
        <begin position="1"/>
        <end position="21"/>
    </location>
</feature>
<proteinExistence type="inferred from homology"/>
<feature type="domain" description="Glycoside hydrolase family 9" evidence="10">
    <location>
        <begin position="29"/>
        <end position="531"/>
    </location>
</feature>
<evidence type="ECO:0000256" key="7">
    <source>
        <dbReference type="ARBA" id="ARBA00023295"/>
    </source>
</evidence>
<organism evidence="11 12">
    <name type="scientific">Aquilegia coerulea</name>
    <name type="common">Rocky mountain columbine</name>
    <dbReference type="NCBI Taxonomy" id="218851"/>
    <lineage>
        <taxon>Eukaryota</taxon>
        <taxon>Viridiplantae</taxon>
        <taxon>Streptophyta</taxon>
        <taxon>Embryophyta</taxon>
        <taxon>Tracheophyta</taxon>
        <taxon>Spermatophyta</taxon>
        <taxon>Magnoliopsida</taxon>
        <taxon>Ranunculales</taxon>
        <taxon>Ranunculaceae</taxon>
        <taxon>Thalictroideae</taxon>
        <taxon>Aquilegia</taxon>
    </lineage>
</organism>
<dbReference type="Pfam" id="PF00759">
    <property type="entry name" value="Glyco_hydro_9"/>
    <property type="match status" value="1"/>
</dbReference>
<evidence type="ECO:0000256" key="6">
    <source>
        <dbReference type="ARBA" id="ARBA00023277"/>
    </source>
</evidence>
<dbReference type="AlphaFoldDB" id="A0A2G5DW88"/>
<comment type="catalytic activity">
    <reaction evidence="1">
        <text>Endohydrolysis of (1-&gt;4)-beta-D-glucosidic linkages in cellulose, lichenin and cereal beta-D-glucans.</text>
        <dbReference type="EC" id="3.2.1.4"/>
    </reaction>
</comment>
<evidence type="ECO:0000256" key="5">
    <source>
        <dbReference type="ARBA" id="ARBA00023001"/>
    </source>
</evidence>